<keyword evidence="3" id="KW-1185">Reference proteome</keyword>
<name>A0ABW9ZJ72_9HYPH</name>
<accession>A0ABW9ZJ72</accession>
<dbReference type="InterPro" id="IPR036291">
    <property type="entry name" value="NAD(P)-bd_dom_sf"/>
</dbReference>
<organism evidence="2 3">
    <name type="scientific">Pannonibacter tanglangensis</name>
    <dbReference type="NCBI Taxonomy" id="2750084"/>
    <lineage>
        <taxon>Bacteria</taxon>
        <taxon>Pseudomonadati</taxon>
        <taxon>Pseudomonadota</taxon>
        <taxon>Alphaproteobacteria</taxon>
        <taxon>Hyphomicrobiales</taxon>
        <taxon>Stappiaceae</taxon>
        <taxon>Pannonibacter</taxon>
    </lineage>
</organism>
<evidence type="ECO:0000313" key="2">
    <source>
        <dbReference type="EMBL" id="NBN64910.1"/>
    </source>
</evidence>
<evidence type="ECO:0000313" key="3">
    <source>
        <dbReference type="Proteomes" id="UP000541347"/>
    </source>
</evidence>
<evidence type="ECO:0000256" key="1">
    <source>
        <dbReference type="ARBA" id="ARBA00006484"/>
    </source>
</evidence>
<dbReference type="PROSITE" id="PS00061">
    <property type="entry name" value="ADH_SHORT"/>
    <property type="match status" value="1"/>
</dbReference>
<dbReference type="InterPro" id="IPR020904">
    <property type="entry name" value="Sc_DH/Rdtase_CS"/>
</dbReference>
<dbReference type="Pfam" id="PF13561">
    <property type="entry name" value="adh_short_C2"/>
    <property type="match status" value="1"/>
</dbReference>
<dbReference type="RefSeq" id="WP_161676845.1">
    <property type="nucleotide sequence ID" value="NZ_JAABLP010000003.1"/>
</dbReference>
<comment type="caution">
    <text evidence="2">The sequence shown here is derived from an EMBL/GenBank/DDBJ whole genome shotgun (WGS) entry which is preliminary data.</text>
</comment>
<dbReference type="PRINTS" id="PR00080">
    <property type="entry name" value="SDRFAMILY"/>
</dbReference>
<reference evidence="2 3" key="1">
    <citation type="submission" date="2020-01" db="EMBL/GenBank/DDBJ databases">
        <authorList>
            <person name="Peng S.Y."/>
            <person name="Li J."/>
            <person name="Wang M."/>
            <person name="Wang L."/>
            <person name="Wang C.Q."/>
            <person name="Wang J.R."/>
        </authorList>
    </citation>
    <scope>NUCLEOTIDE SEQUENCE [LARGE SCALE GENOMIC DNA]</scope>
    <source>
        <strain evidence="2 3">XCT-34</strain>
    </source>
</reference>
<dbReference type="Proteomes" id="UP000541347">
    <property type="component" value="Unassembled WGS sequence"/>
</dbReference>
<dbReference type="SUPFAM" id="SSF51735">
    <property type="entry name" value="NAD(P)-binding Rossmann-fold domains"/>
    <property type="match status" value="1"/>
</dbReference>
<gene>
    <name evidence="2" type="ORF">GWI71_14550</name>
</gene>
<proteinExistence type="inferred from homology"/>
<dbReference type="InterPro" id="IPR002347">
    <property type="entry name" value="SDR_fam"/>
</dbReference>
<dbReference type="EMBL" id="JAABLP010000003">
    <property type="protein sequence ID" value="NBN64910.1"/>
    <property type="molecule type" value="Genomic_DNA"/>
</dbReference>
<comment type="similarity">
    <text evidence="1">Belongs to the short-chain dehydrogenases/reductases (SDR) family.</text>
</comment>
<dbReference type="Gene3D" id="3.40.50.720">
    <property type="entry name" value="NAD(P)-binding Rossmann-like Domain"/>
    <property type="match status" value="1"/>
</dbReference>
<dbReference type="PANTHER" id="PTHR42760">
    <property type="entry name" value="SHORT-CHAIN DEHYDROGENASES/REDUCTASES FAMILY MEMBER"/>
    <property type="match status" value="1"/>
</dbReference>
<dbReference type="PANTHER" id="PTHR42760:SF135">
    <property type="entry name" value="BLL7886 PROTEIN"/>
    <property type="match status" value="1"/>
</dbReference>
<dbReference type="PRINTS" id="PR00081">
    <property type="entry name" value="GDHRDH"/>
</dbReference>
<protein>
    <submittedName>
        <fullName evidence="2">SDR family oxidoreductase</fullName>
    </submittedName>
</protein>
<sequence>MDLGAMMRGRRVLVTGASSGLGAHFARLSARQGAAVAVVARRLDRLHDLAGELRALGATAVAVRALDMADADALDPLVAELRDELGGLDVLVNNAGTADEAPALEVSAAAFDAVMDVNLRGAFLMATACARAWTAAGEPGAIINIASVLGIGVTQGVAPYVISKAGVVQMTRVLALEFARHRIRVNALAPGYFETEINAGLFETDAGRKLLARVPLRRVGDDADLDGPFLLLATEASRFMTGAIVPVDGGHLVASL</sequence>